<name>A0A9D2A6Z3_9MICC</name>
<protein>
    <recommendedName>
        <fullName evidence="3">FAD-binding oxidoreductase</fullName>
    </recommendedName>
</protein>
<reference evidence="1" key="2">
    <citation type="submission" date="2021-04" db="EMBL/GenBank/DDBJ databases">
        <authorList>
            <person name="Gilroy R."/>
        </authorList>
    </citation>
    <scope>NUCLEOTIDE SEQUENCE</scope>
    <source>
        <strain evidence="1">ChiHejej3B27-3195</strain>
    </source>
</reference>
<evidence type="ECO:0000313" key="1">
    <source>
        <dbReference type="EMBL" id="HIW99828.1"/>
    </source>
</evidence>
<comment type="caution">
    <text evidence="1">The sequence shown here is derived from an EMBL/GenBank/DDBJ whole genome shotgun (WGS) entry which is preliminary data.</text>
</comment>
<proteinExistence type="predicted"/>
<accession>A0A9D2A6Z3</accession>
<dbReference type="InterPro" id="IPR036318">
    <property type="entry name" value="FAD-bd_PCMH-like_sf"/>
</dbReference>
<dbReference type="Proteomes" id="UP000824151">
    <property type="component" value="Unassembled WGS sequence"/>
</dbReference>
<dbReference type="AlphaFoldDB" id="A0A9D2A6Z3"/>
<gene>
    <name evidence="1" type="ORF">H9871_06760</name>
</gene>
<dbReference type="GO" id="GO:0050660">
    <property type="term" value="F:flavin adenine dinucleotide binding"/>
    <property type="evidence" value="ECO:0007669"/>
    <property type="project" value="InterPro"/>
</dbReference>
<evidence type="ECO:0000313" key="2">
    <source>
        <dbReference type="Proteomes" id="UP000824151"/>
    </source>
</evidence>
<sequence>MTAAAVSDGVPLHEAEAVVAQLRQAGLTGADASPLARGMYSSDASLYRVVPLAVVRPGHVDELQGIHEVAQSLGV</sequence>
<reference evidence="1" key="1">
    <citation type="journal article" date="2021" name="PeerJ">
        <title>Extensive microbial diversity within the chicken gut microbiome revealed by metagenomics and culture.</title>
        <authorList>
            <person name="Gilroy R."/>
            <person name="Ravi A."/>
            <person name="Getino M."/>
            <person name="Pursley I."/>
            <person name="Horton D.L."/>
            <person name="Alikhan N.F."/>
            <person name="Baker D."/>
            <person name="Gharbi K."/>
            <person name="Hall N."/>
            <person name="Watson M."/>
            <person name="Adriaenssens E.M."/>
            <person name="Foster-Nyarko E."/>
            <person name="Jarju S."/>
            <person name="Secka A."/>
            <person name="Antonio M."/>
            <person name="Oren A."/>
            <person name="Chaudhuri R.R."/>
            <person name="La Ragione R."/>
            <person name="Hildebrand F."/>
            <person name="Pallen M.J."/>
        </authorList>
    </citation>
    <scope>NUCLEOTIDE SEQUENCE</scope>
    <source>
        <strain evidence="1">ChiHejej3B27-3195</strain>
    </source>
</reference>
<dbReference type="SUPFAM" id="SSF56176">
    <property type="entry name" value="FAD-binding/transporter-associated domain-like"/>
    <property type="match status" value="1"/>
</dbReference>
<evidence type="ECO:0008006" key="3">
    <source>
        <dbReference type="Google" id="ProtNLM"/>
    </source>
</evidence>
<feature type="non-terminal residue" evidence="1">
    <location>
        <position position="75"/>
    </location>
</feature>
<dbReference type="EMBL" id="DXGD01000250">
    <property type="protein sequence ID" value="HIW99828.1"/>
    <property type="molecule type" value="Genomic_DNA"/>
</dbReference>
<organism evidence="1 2">
    <name type="scientific">Candidatus Nesterenkonia stercoripullorum</name>
    <dbReference type="NCBI Taxonomy" id="2838701"/>
    <lineage>
        <taxon>Bacteria</taxon>
        <taxon>Bacillati</taxon>
        <taxon>Actinomycetota</taxon>
        <taxon>Actinomycetes</taxon>
        <taxon>Micrococcales</taxon>
        <taxon>Micrococcaceae</taxon>
        <taxon>Nesterenkonia</taxon>
    </lineage>
</organism>